<dbReference type="InterPro" id="IPR051862">
    <property type="entry name" value="GT-like_domain_containing_1"/>
</dbReference>
<dbReference type="EC" id="2.4.1.110" evidence="4"/>
<evidence type="ECO:0000256" key="2">
    <source>
        <dbReference type="ARBA" id="ARBA00022676"/>
    </source>
</evidence>
<dbReference type="GO" id="GO:0016438">
    <property type="term" value="F:tRNA-queuosine(34) beta-mannosyltransferase activity"/>
    <property type="evidence" value="ECO:0007669"/>
    <property type="project" value="UniProtKB-EC"/>
</dbReference>
<comment type="similarity">
    <text evidence="1">Belongs to the glycosyltransferase group 1 family. Glycosyltransferase 4 subfamily.</text>
</comment>
<comment type="caution">
    <text evidence="9">The sequence shown here is derived from an EMBL/GenBank/DDBJ whole genome shotgun (WGS) entry which is preliminary data.</text>
</comment>
<proteinExistence type="inferred from homology"/>
<dbReference type="PANTHER" id="PTHR13615:SF3">
    <property type="entry name" value="GLYCOSYLTRANSFERASE-LIKE DOMAIN-CONTAINING PROTEIN 1"/>
    <property type="match status" value="1"/>
</dbReference>
<keyword evidence="2" id="KW-0328">Glycosyltransferase</keyword>
<evidence type="ECO:0000313" key="9">
    <source>
        <dbReference type="EMBL" id="MCO1334908.1"/>
    </source>
</evidence>
<dbReference type="CDD" id="cd01635">
    <property type="entry name" value="Glycosyltransferase_GTB-type"/>
    <property type="match status" value="1"/>
</dbReference>
<name>A0A9X2ESQ3_9GAMM</name>
<dbReference type="PANTHER" id="PTHR13615">
    <property type="entry name" value="GLYCOSYLTRANSFERASE-LIKE 1"/>
    <property type="match status" value="1"/>
</dbReference>
<dbReference type="Pfam" id="PF12038">
    <property type="entry name" value="QTMAN_N"/>
    <property type="match status" value="1"/>
</dbReference>
<accession>A0A9X2ESQ3</accession>
<evidence type="ECO:0000259" key="8">
    <source>
        <dbReference type="Pfam" id="PF12038"/>
    </source>
</evidence>
<sequence>MNVLLLSAYDADSHKRWRKGLVVAFPEWRWTVLTLPPRYFSWRIRGNSLSWARGELGHTLKQEWDLIIATSMTDLSALRGLVPEIVGVPTVVYFHENQFAYPVSSGATQSVEPQLLNIYTALAGDLLLFNSEYNRHTLISGAKKLLKRFPDCVPQGVCQEIEAKSQVLPVPLENSLFDLPEPDPTFSWGRCTEQGCKGEVSEDTLIISWAARWEYDKGADRLLEILQGLRSRKVKFRINLMGQFFRNSPEEFFRIQREFSGELLVVGYVESIEIYQKILQHSHVFLSTAYHEFQGLAVMEAAVAGATPIVPDEQCYPEFYPKSLRYSSRLDAVDKLESLYLLLQEEGGREKVDFTYISAEQMWSRYMECFSRLTTF</sequence>
<dbReference type="AlphaFoldDB" id="A0A9X2ESQ3"/>
<evidence type="ECO:0000256" key="6">
    <source>
        <dbReference type="ARBA" id="ARBA00048439"/>
    </source>
</evidence>
<evidence type="ECO:0000256" key="1">
    <source>
        <dbReference type="ARBA" id="ARBA00009481"/>
    </source>
</evidence>
<dbReference type="SUPFAM" id="SSF53756">
    <property type="entry name" value="UDP-Glycosyltransferase/glycogen phosphorylase"/>
    <property type="match status" value="1"/>
</dbReference>
<feature type="domain" description="tRNA-queuosine alpha-mannosyltransferase N-terminal" evidence="8">
    <location>
        <begin position="2"/>
        <end position="172"/>
    </location>
</feature>
<dbReference type="Proteomes" id="UP001139028">
    <property type="component" value="Unassembled WGS sequence"/>
</dbReference>
<gene>
    <name evidence="9" type="ORF">MO867_11220</name>
</gene>
<dbReference type="EMBL" id="JALBWM010000043">
    <property type="protein sequence ID" value="MCO1334908.1"/>
    <property type="molecule type" value="Genomic_DNA"/>
</dbReference>
<evidence type="ECO:0000256" key="4">
    <source>
        <dbReference type="ARBA" id="ARBA00044517"/>
    </source>
</evidence>
<evidence type="ECO:0000259" key="7">
    <source>
        <dbReference type="Pfam" id="PF00534"/>
    </source>
</evidence>
<dbReference type="InterPro" id="IPR022701">
    <property type="entry name" value="QTMAN_N"/>
</dbReference>
<dbReference type="Gene3D" id="3.40.50.2000">
    <property type="entry name" value="Glycogen Phosphorylase B"/>
    <property type="match status" value="1"/>
</dbReference>
<evidence type="ECO:0000256" key="3">
    <source>
        <dbReference type="ARBA" id="ARBA00022679"/>
    </source>
</evidence>
<keyword evidence="10" id="KW-1185">Reference proteome</keyword>
<evidence type="ECO:0000313" key="10">
    <source>
        <dbReference type="Proteomes" id="UP001139028"/>
    </source>
</evidence>
<reference evidence="9" key="1">
    <citation type="journal article" date="2022" name="Arch. Microbiol.">
        <title>Microbulbifer okhotskensis sp. nov., isolated from a deep bottom sediment of the Okhotsk Sea.</title>
        <authorList>
            <person name="Romanenko L."/>
            <person name="Kurilenko V."/>
            <person name="Otstavnykh N."/>
            <person name="Velansky P."/>
            <person name="Isaeva M."/>
            <person name="Mikhailov V."/>
        </authorList>
    </citation>
    <scope>NUCLEOTIDE SEQUENCE</scope>
    <source>
        <strain evidence="9">OS29</strain>
    </source>
</reference>
<dbReference type="RefSeq" id="WP_252466669.1">
    <property type="nucleotide sequence ID" value="NZ_JALBWM010000043.1"/>
</dbReference>
<feature type="domain" description="Glycosyl transferase family 1" evidence="7">
    <location>
        <begin position="201"/>
        <end position="318"/>
    </location>
</feature>
<evidence type="ECO:0000256" key="5">
    <source>
        <dbReference type="ARBA" id="ARBA00044539"/>
    </source>
</evidence>
<dbReference type="Pfam" id="PF00534">
    <property type="entry name" value="Glycos_transf_1"/>
    <property type="match status" value="1"/>
</dbReference>
<dbReference type="InterPro" id="IPR001296">
    <property type="entry name" value="Glyco_trans_1"/>
</dbReference>
<comment type="catalytic activity">
    <reaction evidence="6">
        <text>queuosine(34) in tRNA(Asp) + GDP-alpha-D-mannose = O-4''-alpha-D-mannosylqueuosine(34) in tRNA(Asp) + GDP + H(+)</text>
        <dbReference type="Rhea" id="RHEA:12885"/>
        <dbReference type="Rhea" id="RHEA-COMP:18572"/>
        <dbReference type="Rhea" id="RHEA-COMP:18581"/>
        <dbReference type="ChEBI" id="CHEBI:15378"/>
        <dbReference type="ChEBI" id="CHEBI:57527"/>
        <dbReference type="ChEBI" id="CHEBI:58189"/>
        <dbReference type="ChEBI" id="CHEBI:194431"/>
        <dbReference type="ChEBI" id="CHEBI:194442"/>
        <dbReference type="EC" id="2.4.1.110"/>
    </reaction>
    <physiologicalReaction direction="left-to-right" evidence="6">
        <dbReference type="Rhea" id="RHEA:12886"/>
    </physiologicalReaction>
</comment>
<keyword evidence="3" id="KW-0808">Transferase</keyword>
<protein>
    <recommendedName>
        <fullName evidence="5">tRNA-queuosine alpha-mannosyltransferase</fullName>
        <ecNumber evidence="4">2.4.1.110</ecNumber>
    </recommendedName>
</protein>
<organism evidence="9 10">
    <name type="scientific">Microbulbifer okhotskensis</name>
    <dbReference type="NCBI Taxonomy" id="2926617"/>
    <lineage>
        <taxon>Bacteria</taxon>
        <taxon>Pseudomonadati</taxon>
        <taxon>Pseudomonadota</taxon>
        <taxon>Gammaproteobacteria</taxon>
        <taxon>Cellvibrionales</taxon>
        <taxon>Microbulbiferaceae</taxon>
        <taxon>Microbulbifer</taxon>
    </lineage>
</organism>